<evidence type="ECO:0000259" key="2">
    <source>
        <dbReference type="PROSITE" id="PS50110"/>
    </source>
</evidence>
<dbReference type="InterPro" id="IPR001789">
    <property type="entry name" value="Sig_transdc_resp-reg_receiver"/>
</dbReference>
<dbReference type="RefSeq" id="WP_188764865.1">
    <property type="nucleotide sequence ID" value="NZ_BMKK01000002.1"/>
</dbReference>
<reference evidence="4" key="1">
    <citation type="journal article" date="2014" name="Int. J. Syst. Evol. Microbiol.">
        <title>Complete genome sequence of Corynebacterium casei LMG S-19264T (=DSM 44701T), isolated from a smear-ripened cheese.</title>
        <authorList>
            <consortium name="US DOE Joint Genome Institute (JGI-PGF)"/>
            <person name="Walter F."/>
            <person name="Albersmeier A."/>
            <person name="Kalinowski J."/>
            <person name="Ruckert C."/>
        </authorList>
    </citation>
    <scope>NUCLEOTIDE SEQUENCE</scope>
    <source>
        <strain evidence="4">CGMCC 1.15958</strain>
    </source>
</reference>
<organism evidence="4 5">
    <name type="scientific">Emticicia aquatilis</name>
    <dbReference type="NCBI Taxonomy" id="1537369"/>
    <lineage>
        <taxon>Bacteria</taxon>
        <taxon>Pseudomonadati</taxon>
        <taxon>Bacteroidota</taxon>
        <taxon>Cytophagia</taxon>
        <taxon>Cytophagales</taxon>
        <taxon>Leadbetterellaceae</taxon>
        <taxon>Emticicia</taxon>
    </lineage>
</organism>
<dbReference type="PROSITE" id="PS50930">
    <property type="entry name" value="HTH_LYTTR"/>
    <property type="match status" value="1"/>
</dbReference>
<reference evidence="4" key="2">
    <citation type="submission" date="2020-09" db="EMBL/GenBank/DDBJ databases">
        <authorList>
            <person name="Sun Q."/>
            <person name="Zhou Y."/>
        </authorList>
    </citation>
    <scope>NUCLEOTIDE SEQUENCE</scope>
    <source>
        <strain evidence="4">CGMCC 1.15958</strain>
    </source>
</reference>
<feature type="domain" description="Response regulatory" evidence="2">
    <location>
        <begin position="5"/>
        <end position="116"/>
    </location>
</feature>
<dbReference type="Gene3D" id="2.40.50.1020">
    <property type="entry name" value="LytTr DNA-binding domain"/>
    <property type="match status" value="1"/>
</dbReference>
<keyword evidence="5" id="KW-1185">Reference proteome</keyword>
<dbReference type="GO" id="GO:0003677">
    <property type="term" value="F:DNA binding"/>
    <property type="evidence" value="ECO:0007669"/>
    <property type="project" value="UniProtKB-KW"/>
</dbReference>
<dbReference type="InterPro" id="IPR011006">
    <property type="entry name" value="CheY-like_superfamily"/>
</dbReference>
<keyword evidence="1" id="KW-0597">Phosphoprotein</keyword>
<comment type="caution">
    <text evidence="4">The sequence shown here is derived from an EMBL/GenBank/DDBJ whole genome shotgun (WGS) entry which is preliminary data.</text>
</comment>
<dbReference type="InterPro" id="IPR007492">
    <property type="entry name" value="LytTR_DNA-bd_dom"/>
</dbReference>
<feature type="domain" description="HTH LytTR-type" evidence="3">
    <location>
        <begin position="141"/>
        <end position="209"/>
    </location>
</feature>
<evidence type="ECO:0000313" key="4">
    <source>
        <dbReference type="EMBL" id="GGD47363.1"/>
    </source>
</evidence>
<dbReference type="Gene3D" id="3.40.50.2300">
    <property type="match status" value="1"/>
</dbReference>
<name>A0A916YJ70_9BACT</name>
<evidence type="ECO:0000256" key="1">
    <source>
        <dbReference type="PROSITE-ProRule" id="PRU00169"/>
    </source>
</evidence>
<dbReference type="PANTHER" id="PTHR37299:SF1">
    <property type="entry name" value="STAGE 0 SPORULATION PROTEIN A HOMOLOG"/>
    <property type="match status" value="1"/>
</dbReference>
<dbReference type="InterPro" id="IPR046947">
    <property type="entry name" value="LytR-like"/>
</dbReference>
<evidence type="ECO:0000313" key="5">
    <source>
        <dbReference type="Proteomes" id="UP000609064"/>
    </source>
</evidence>
<gene>
    <name evidence="4" type="ORF">GCM10011514_09190</name>
</gene>
<dbReference type="GO" id="GO:0000156">
    <property type="term" value="F:phosphorelay response regulator activity"/>
    <property type="evidence" value="ECO:0007669"/>
    <property type="project" value="InterPro"/>
</dbReference>
<feature type="modified residue" description="4-aspartylphosphate" evidence="1">
    <location>
        <position position="56"/>
    </location>
</feature>
<dbReference type="SMART" id="SM00850">
    <property type="entry name" value="LytTR"/>
    <property type="match status" value="1"/>
</dbReference>
<dbReference type="AlphaFoldDB" id="A0A916YJ70"/>
<dbReference type="SUPFAM" id="SSF52172">
    <property type="entry name" value="CheY-like"/>
    <property type="match status" value="1"/>
</dbReference>
<sequence>MSKINCIAIDDEPFALEIMADDIQKITFLNLIGTFSNPLDAWEIIKQGKVDLIFLDIQMPVITGTQFLRSLPTPPMVVFTTAYQQYALEGYDLDVIDYLLKPIPFDRLLKACNKAEELFRLRRKDKEAHLVPVPGENEAFFVFSEYKQIKILFDDVEYVEGLKDYVKIYVRTQQKPILTRQNLKMMESKLAKQRFCRVHHSYIVALDKITAFQKTKLLIGKKDIPIGKKFAELFEQQYHP</sequence>
<evidence type="ECO:0000259" key="3">
    <source>
        <dbReference type="PROSITE" id="PS50930"/>
    </source>
</evidence>
<proteinExistence type="predicted"/>
<dbReference type="PROSITE" id="PS50110">
    <property type="entry name" value="RESPONSE_REGULATORY"/>
    <property type="match status" value="1"/>
</dbReference>
<dbReference type="PANTHER" id="PTHR37299">
    <property type="entry name" value="TRANSCRIPTIONAL REGULATOR-RELATED"/>
    <property type="match status" value="1"/>
</dbReference>
<dbReference type="EMBL" id="BMKK01000002">
    <property type="protein sequence ID" value="GGD47363.1"/>
    <property type="molecule type" value="Genomic_DNA"/>
</dbReference>
<dbReference type="Proteomes" id="UP000609064">
    <property type="component" value="Unassembled WGS sequence"/>
</dbReference>
<accession>A0A916YJ70</accession>
<dbReference type="SMART" id="SM00448">
    <property type="entry name" value="REC"/>
    <property type="match status" value="1"/>
</dbReference>
<keyword evidence="4" id="KW-0238">DNA-binding</keyword>
<protein>
    <submittedName>
        <fullName evidence="4">DNA-binding response regulator</fullName>
    </submittedName>
</protein>
<dbReference type="Pfam" id="PF04397">
    <property type="entry name" value="LytTR"/>
    <property type="match status" value="1"/>
</dbReference>
<dbReference type="Pfam" id="PF00072">
    <property type="entry name" value="Response_reg"/>
    <property type="match status" value="1"/>
</dbReference>